<feature type="domain" description="EGF-like" evidence="12">
    <location>
        <begin position="973"/>
        <end position="1011"/>
    </location>
</feature>
<dbReference type="InterPro" id="IPR000082">
    <property type="entry name" value="SEA_dom"/>
</dbReference>
<dbReference type="PROSITE" id="PS00010">
    <property type="entry name" value="ASX_HYDROXYL"/>
    <property type="match status" value="1"/>
</dbReference>
<dbReference type="InterPro" id="IPR001881">
    <property type="entry name" value="EGF-like_Ca-bd_dom"/>
</dbReference>
<evidence type="ECO:0000313" key="15">
    <source>
        <dbReference type="EMBL" id="NXM39158.1"/>
    </source>
</evidence>
<dbReference type="PROSITE" id="PS50027">
    <property type="entry name" value="EGF_LAM_2"/>
    <property type="match status" value="1"/>
</dbReference>
<protein>
    <recommendedName>
        <fullName evidence="1">Agrin</fullName>
    </recommendedName>
</protein>
<dbReference type="Pfam" id="PF00008">
    <property type="entry name" value="EGF"/>
    <property type="match status" value="4"/>
</dbReference>
<dbReference type="Gene3D" id="2.10.25.10">
    <property type="entry name" value="Laminin"/>
    <property type="match status" value="5"/>
</dbReference>
<dbReference type="PROSITE" id="PS50026">
    <property type="entry name" value="EGF_3"/>
    <property type="match status" value="4"/>
</dbReference>
<feature type="domain" description="Laminin G" evidence="11">
    <location>
        <begin position="1035"/>
        <end position="1163"/>
    </location>
</feature>
<feature type="disulfide bond" evidence="8">
    <location>
        <begin position="1"/>
        <end position="13"/>
    </location>
</feature>
<dbReference type="InterPro" id="IPR002350">
    <property type="entry name" value="Kazal_dom"/>
</dbReference>
<keyword evidence="4" id="KW-0677">Repeat</keyword>
<sequence>CHCDPVGSVRDDCEQMTGLCSCRTGITGMKCNQCPNGSKLGTAGCEKDPSAPRSCGELRCEFGASCVEVNGFAHCECPSPLCSEANMTKVCGSDGVTYGDQCQLLTIACRQGQHITVKHVGQCHESIPHTSSPAPPTPLPTLPPDRLLLPAPPRATTRAPEPTAAATGSSAQVGAAAHPESQSSAPLSPRVPTPSLDRSSPKNLTRALPGLVPDPHRHQGGGGNSLDSLCLWRNWDRDQFGAGAGRDSSWSPSVPSGLPGVPRAVWTLRRTPRLPPARLKGFVFVPPPATKVFQGVLILEEVEGQELFYTPEMADPKSELFGETARSIEGALDELFRGSDVRKDFKSIRVRDLGQSSAVRVIVEAHFDPATSYTAADIQGALLKQIRASKKKTILVKKPQQEHIKFMDFGESPGPCRVPLACFRLWERRGGSAGPARASQPWHQAFKSLPRRAGPEAAGVASTRRPGSTGPGRRKPTRQPPGTRRPPRPCESHPCLHGGTCEDHGEDFTCSCPAGKGGAVCEKPIRYFIPSFGGKSYLAFKMMKAYHTVRISMEFRALEPSGLLLYNAQNHGKDFISLALVGGFVELRFNTGSGTGTVTSRVRVEPGRWHQLVVTRNRRSGALAVDGEPHVSGDSPPGTDGLNLDTDLFIGGAPDDQMALVAERTAATGGLQGCIRVLGINNRVYDLRDGAGDVLYGSAVGECGNDPCEPNPCHHGGVCHAKEAEMFHCQCRDAYTGPTCAFERNPCEPSPCHVSATCLVLPDRGALCACPMGREGEFCERVTEQDRSMPFLPEFNGFSYLELNGLQSFVPDLQNKMSMEVVFLAKSPSGMIFYNGQKTDGKGDFVSLALHEGHLEYRYDLGKGAAVLRSKEPVPLNTWISVLLERSGRKGVLRVNNGERVMGESPVSRGVPHMVLNLKEPFYVGGAPDFSKLARAAAISSGFEGAVQRVSVQGVPVLTEQNIRSAMEISPFRGHPCTQKPNPCQNGGSCGPSMEGYECSCQRGFSGAHCEKVIIEKAAGDAEAVAFDGRTYLEYHNAVTKSPEALDFPSEPSEKALQSNHFELSIKTEATQGLLLWSGKGLEKSDYIALAIVDGFVQLSYDLGSKPVSLRSTVPVNTNQWIHIKASRVQREGSLQVGNEAPITGSSPLGATQLDTDGALWLG</sequence>
<organism evidence="15 16">
    <name type="scientific">Gymnorhina tibicen</name>
    <name type="common">Australian magpie</name>
    <name type="synonym">Cracticus tibicen</name>
    <dbReference type="NCBI Taxonomy" id="9132"/>
    <lineage>
        <taxon>Eukaryota</taxon>
        <taxon>Metazoa</taxon>
        <taxon>Chordata</taxon>
        <taxon>Craniata</taxon>
        <taxon>Vertebrata</taxon>
        <taxon>Euteleostomi</taxon>
        <taxon>Archelosauria</taxon>
        <taxon>Archosauria</taxon>
        <taxon>Dinosauria</taxon>
        <taxon>Saurischia</taxon>
        <taxon>Theropoda</taxon>
        <taxon>Coelurosauria</taxon>
        <taxon>Aves</taxon>
        <taxon>Neognathae</taxon>
        <taxon>Neoaves</taxon>
        <taxon>Telluraves</taxon>
        <taxon>Australaves</taxon>
        <taxon>Passeriformes</taxon>
        <taxon>Artamidae</taxon>
        <taxon>Gymnorhina</taxon>
    </lineage>
</organism>
<evidence type="ECO:0000256" key="5">
    <source>
        <dbReference type="ARBA" id="ARBA00023157"/>
    </source>
</evidence>
<keyword evidence="5 7" id="KW-1015">Disulfide bond</keyword>
<dbReference type="SUPFAM" id="SSF82671">
    <property type="entry name" value="SEA domain"/>
    <property type="match status" value="1"/>
</dbReference>
<feature type="disulfide bond" evidence="7">
    <location>
        <begin position="731"/>
        <end position="740"/>
    </location>
</feature>
<dbReference type="PROSITE" id="PS00022">
    <property type="entry name" value="EGF_1"/>
    <property type="match status" value="4"/>
</dbReference>
<evidence type="ECO:0000256" key="3">
    <source>
        <dbReference type="ARBA" id="ARBA00022729"/>
    </source>
</evidence>
<comment type="caution">
    <text evidence="15">The sequence shown here is derived from an EMBL/GenBank/DDBJ whole genome shotgun (WGS) entry which is preliminary data.</text>
</comment>
<feature type="domain" description="EGF-like" evidence="12">
    <location>
        <begin position="704"/>
        <end position="741"/>
    </location>
</feature>
<feature type="region of interest" description="Disordered" evidence="9">
    <location>
        <begin position="449"/>
        <end position="494"/>
    </location>
</feature>
<evidence type="ECO:0000256" key="2">
    <source>
        <dbReference type="ARBA" id="ARBA00022536"/>
    </source>
</evidence>
<evidence type="ECO:0000256" key="9">
    <source>
        <dbReference type="SAM" id="MobiDB-lite"/>
    </source>
</evidence>
<dbReference type="FunFam" id="2.60.120.200:FF:000027">
    <property type="entry name" value="Transmembrane agrin"/>
    <property type="match status" value="1"/>
</dbReference>
<dbReference type="SMART" id="SM00179">
    <property type="entry name" value="EGF_CA"/>
    <property type="match status" value="4"/>
</dbReference>
<dbReference type="GO" id="GO:0005509">
    <property type="term" value="F:calcium ion binding"/>
    <property type="evidence" value="ECO:0007669"/>
    <property type="project" value="InterPro"/>
</dbReference>
<keyword evidence="8" id="KW-0424">Laminin EGF-like domain</keyword>
<evidence type="ECO:0000259" key="11">
    <source>
        <dbReference type="PROSITE" id="PS50025"/>
    </source>
</evidence>
<dbReference type="CDD" id="cd00054">
    <property type="entry name" value="EGF_CA"/>
    <property type="match status" value="3"/>
</dbReference>
<dbReference type="Gene3D" id="3.30.70.960">
    <property type="entry name" value="SEA domain"/>
    <property type="match status" value="1"/>
</dbReference>
<evidence type="ECO:0000313" key="16">
    <source>
        <dbReference type="Proteomes" id="UP000579941"/>
    </source>
</evidence>
<feature type="domain" description="EGF-like" evidence="12">
    <location>
        <begin position="743"/>
        <end position="780"/>
    </location>
</feature>
<dbReference type="Pfam" id="PF00054">
    <property type="entry name" value="Laminin_G_1"/>
    <property type="match status" value="3"/>
</dbReference>
<dbReference type="Pfam" id="PF00053">
    <property type="entry name" value="EGF_laminin"/>
    <property type="match status" value="1"/>
</dbReference>
<dbReference type="PROSITE" id="PS50024">
    <property type="entry name" value="SEA"/>
    <property type="match status" value="1"/>
</dbReference>
<dbReference type="PANTHER" id="PTHR15036">
    <property type="entry name" value="PIKACHURIN-LIKE PROTEIN"/>
    <property type="match status" value="1"/>
</dbReference>
<dbReference type="GO" id="GO:0005576">
    <property type="term" value="C:extracellular region"/>
    <property type="evidence" value="ECO:0007669"/>
    <property type="project" value="UniProtKB-ARBA"/>
</dbReference>
<dbReference type="CDD" id="cd00110">
    <property type="entry name" value="LamG"/>
    <property type="match status" value="3"/>
</dbReference>
<dbReference type="PROSITE" id="PS01186">
    <property type="entry name" value="EGF_2"/>
    <property type="match status" value="1"/>
</dbReference>
<feature type="non-terminal residue" evidence="15">
    <location>
        <position position="1163"/>
    </location>
</feature>
<dbReference type="FunFam" id="2.10.25.10:FF:000321">
    <property type="entry name" value="Protein delta homolog 1"/>
    <property type="match status" value="1"/>
</dbReference>
<evidence type="ECO:0000259" key="12">
    <source>
        <dbReference type="PROSITE" id="PS50026"/>
    </source>
</evidence>
<dbReference type="PROSITE" id="PS50025">
    <property type="entry name" value="LAM_G_DOMAIN"/>
    <property type="match status" value="3"/>
</dbReference>
<evidence type="ECO:0000256" key="7">
    <source>
        <dbReference type="PROSITE-ProRule" id="PRU00076"/>
    </source>
</evidence>
<dbReference type="GO" id="GO:0043113">
    <property type="term" value="P:receptor clustering"/>
    <property type="evidence" value="ECO:0007669"/>
    <property type="project" value="TreeGrafter"/>
</dbReference>
<feature type="region of interest" description="Disordered" evidence="9">
    <location>
        <begin position="125"/>
        <end position="222"/>
    </location>
</feature>
<dbReference type="CDD" id="cd00104">
    <property type="entry name" value="KAZAL_FS"/>
    <property type="match status" value="1"/>
</dbReference>
<evidence type="ECO:0000256" key="8">
    <source>
        <dbReference type="PROSITE-ProRule" id="PRU00460"/>
    </source>
</evidence>
<feature type="domain" description="Kazal-like" evidence="14">
    <location>
        <begin position="76"/>
        <end position="125"/>
    </location>
</feature>
<name>A0A7L1AJ06_GYMTI</name>
<feature type="compositionally biased region" description="Low complexity" evidence="9">
    <location>
        <begin position="144"/>
        <end position="167"/>
    </location>
</feature>
<feature type="non-terminal residue" evidence="15">
    <location>
        <position position="1"/>
    </location>
</feature>
<dbReference type="PROSITE" id="PS51465">
    <property type="entry name" value="KAZAL_2"/>
    <property type="match status" value="1"/>
</dbReference>
<keyword evidence="3" id="KW-0732">Signal</keyword>
<feature type="domain" description="Laminin G" evidence="11">
    <location>
        <begin position="790"/>
        <end position="977"/>
    </location>
</feature>
<feature type="compositionally biased region" description="Pro residues" evidence="9">
    <location>
        <begin position="133"/>
        <end position="143"/>
    </location>
</feature>
<feature type="domain" description="Laminin G" evidence="11">
    <location>
        <begin position="527"/>
        <end position="703"/>
    </location>
</feature>
<dbReference type="SUPFAM" id="SSF57196">
    <property type="entry name" value="EGF/Laminin"/>
    <property type="match status" value="2"/>
</dbReference>
<dbReference type="PANTHER" id="PTHR15036:SF83">
    <property type="entry name" value="AGRIN"/>
    <property type="match status" value="1"/>
</dbReference>
<feature type="disulfide bond" evidence="7">
    <location>
        <begin position="512"/>
        <end position="521"/>
    </location>
</feature>
<proteinExistence type="predicted"/>
<dbReference type="InterPro" id="IPR002049">
    <property type="entry name" value="LE_dom"/>
</dbReference>
<dbReference type="Pfam" id="PF07648">
    <property type="entry name" value="Kazal_2"/>
    <property type="match status" value="1"/>
</dbReference>
<evidence type="ECO:0000259" key="13">
    <source>
        <dbReference type="PROSITE" id="PS50027"/>
    </source>
</evidence>
<dbReference type="Gene3D" id="2.60.120.200">
    <property type="match status" value="3"/>
</dbReference>
<evidence type="ECO:0000256" key="6">
    <source>
        <dbReference type="ARBA" id="ARBA00023180"/>
    </source>
</evidence>
<keyword evidence="2 7" id="KW-0245">EGF-like domain</keyword>
<feature type="disulfide bond" evidence="8">
    <location>
        <begin position="22"/>
        <end position="31"/>
    </location>
</feature>
<dbReference type="FunFam" id="2.10.25.10:FF:000770">
    <property type="entry name" value="Agrin"/>
    <property type="match status" value="1"/>
</dbReference>
<dbReference type="Gene3D" id="3.30.60.30">
    <property type="match status" value="1"/>
</dbReference>
<accession>A0A7L1AJ06</accession>
<feature type="domain" description="EGF-like" evidence="12">
    <location>
        <begin position="486"/>
        <end position="522"/>
    </location>
</feature>
<dbReference type="FunFam" id="2.10.25.10:FF:000646">
    <property type="entry name" value="Agrin"/>
    <property type="match status" value="1"/>
</dbReference>
<dbReference type="Proteomes" id="UP000579941">
    <property type="component" value="Unassembled WGS sequence"/>
</dbReference>
<dbReference type="FunFam" id="3.30.60.30:FF:000019">
    <property type="entry name" value="NtA agrin"/>
    <property type="match status" value="1"/>
</dbReference>
<gene>
    <name evidence="15" type="primary">Agrn</name>
    <name evidence="15" type="ORF">GYMTIB_R11698</name>
</gene>
<dbReference type="InterPro" id="IPR036058">
    <property type="entry name" value="Kazal_dom_sf"/>
</dbReference>
<dbReference type="InterPro" id="IPR013320">
    <property type="entry name" value="ConA-like_dom_sf"/>
</dbReference>
<keyword evidence="6" id="KW-0325">Glycoprotein</keyword>
<dbReference type="InterPro" id="IPR000152">
    <property type="entry name" value="EGF-type_Asp/Asn_hydroxyl_site"/>
</dbReference>
<dbReference type="CDD" id="cd00055">
    <property type="entry name" value="EGF_Lam"/>
    <property type="match status" value="1"/>
</dbReference>
<dbReference type="SUPFAM" id="SSF49899">
    <property type="entry name" value="Concanavalin A-like lectins/glucanases"/>
    <property type="match status" value="3"/>
</dbReference>
<dbReference type="InterPro" id="IPR000742">
    <property type="entry name" value="EGF"/>
</dbReference>
<dbReference type="InterPro" id="IPR036364">
    <property type="entry name" value="SEA_dom_sf"/>
</dbReference>
<dbReference type="SUPFAM" id="SSF100895">
    <property type="entry name" value="Kazal-type serine protease inhibitors"/>
    <property type="match status" value="1"/>
</dbReference>
<dbReference type="GO" id="GO:0007528">
    <property type="term" value="P:neuromuscular junction development"/>
    <property type="evidence" value="ECO:0007669"/>
    <property type="project" value="TreeGrafter"/>
</dbReference>
<dbReference type="SMART" id="SM00280">
    <property type="entry name" value="KAZAL"/>
    <property type="match status" value="1"/>
</dbReference>
<dbReference type="FunFam" id="2.10.25.10:FF:000095">
    <property type="entry name" value="Notch, isoform B"/>
    <property type="match status" value="1"/>
</dbReference>
<dbReference type="AlphaFoldDB" id="A0A7L1AJ06"/>
<evidence type="ECO:0000259" key="14">
    <source>
        <dbReference type="PROSITE" id="PS51465"/>
    </source>
</evidence>
<dbReference type="InterPro" id="IPR050372">
    <property type="entry name" value="Neurexin-related_CASP"/>
</dbReference>
<dbReference type="InterPro" id="IPR001791">
    <property type="entry name" value="Laminin_G"/>
</dbReference>
<dbReference type="FunFam" id="2.10.25.10:FF:000134">
    <property type="entry name" value="Transmembrane agrin"/>
    <property type="match status" value="1"/>
</dbReference>
<evidence type="ECO:0000256" key="4">
    <source>
        <dbReference type="ARBA" id="ARBA00022737"/>
    </source>
</evidence>
<dbReference type="GO" id="GO:0005604">
    <property type="term" value="C:basement membrane"/>
    <property type="evidence" value="ECO:0007669"/>
    <property type="project" value="UniProtKB-ARBA"/>
</dbReference>
<dbReference type="FunFam" id="2.60.120.200:FF:000045">
    <property type="entry name" value="Transmembrane agrin"/>
    <property type="match status" value="1"/>
</dbReference>
<feature type="disulfide bond" evidence="7">
    <location>
        <begin position="770"/>
        <end position="779"/>
    </location>
</feature>
<dbReference type="SMART" id="SM00181">
    <property type="entry name" value="EGF"/>
    <property type="match status" value="5"/>
</dbReference>
<feature type="domain" description="Laminin EGF-like" evidence="13">
    <location>
        <begin position="1"/>
        <end position="47"/>
    </location>
</feature>
<dbReference type="FunFam" id="2.60.120.200:FF:000031">
    <property type="entry name" value="NtA agrin"/>
    <property type="match status" value="1"/>
</dbReference>
<dbReference type="EMBL" id="VXAZ01001228">
    <property type="protein sequence ID" value="NXM39158.1"/>
    <property type="molecule type" value="Genomic_DNA"/>
</dbReference>
<feature type="disulfide bond" evidence="8">
    <location>
        <begin position="3"/>
        <end position="20"/>
    </location>
</feature>
<dbReference type="SMART" id="SM00200">
    <property type="entry name" value="SEA"/>
    <property type="match status" value="1"/>
</dbReference>
<feature type="domain" description="SEA" evidence="10">
    <location>
        <begin position="289"/>
        <end position="411"/>
    </location>
</feature>
<reference evidence="15 16" key="1">
    <citation type="submission" date="2019-09" db="EMBL/GenBank/DDBJ databases">
        <title>Bird 10,000 Genomes (B10K) Project - Family phase.</title>
        <authorList>
            <person name="Zhang G."/>
        </authorList>
    </citation>
    <scope>NUCLEOTIDE SEQUENCE [LARGE SCALE GENOMIC DNA]</scope>
    <source>
        <strain evidence="15">B10K-DU-002-05</strain>
        <tissue evidence="15">Muscle</tissue>
    </source>
</reference>
<evidence type="ECO:0000259" key="10">
    <source>
        <dbReference type="PROSITE" id="PS50024"/>
    </source>
</evidence>
<feature type="disulfide bond" evidence="7">
    <location>
        <begin position="1001"/>
        <end position="1010"/>
    </location>
</feature>
<dbReference type="GO" id="GO:0005886">
    <property type="term" value="C:plasma membrane"/>
    <property type="evidence" value="ECO:0007669"/>
    <property type="project" value="GOC"/>
</dbReference>
<comment type="caution">
    <text evidence="7">Lacks conserved residue(s) required for the propagation of feature annotation.</text>
</comment>
<keyword evidence="16" id="KW-1185">Reference proteome</keyword>
<dbReference type="FunFam" id="3.30.70.960:FF:000001">
    <property type="entry name" value="NtA agrin"/>
    <property type="match status" value="1"/>
</dbReference>
<dbReference type="Pfam" id="PF01390">
    <property type="entry name" value="SEA"/>
    <property type="match status" value="1"/>
</dbReference>
<evidence type="ECO:0000256" key="1">
    <source>
        <dbReference type="ARBA" id="ARBA00016077"/>
    </source>
</evidence>
<dbReference type="SMART" id="SM00282">
    <property type="entry name" value="LamG"/>
    <property type="match status" value="3"/>
</dbReference>
<dbReference type="SMART" id="SM00180">
    <property type="entry name" value="EGF_Lam"/>
    <property type="match status" value="1"/>
</dbReference>